<feature type="compositionally biased region" description="Polar residues" evidence="1">
    <location>
        <begin position="366"/>
        <end position="378"/>
    </location>
</feature>
<keyword evidence="2" id="KW-0732">Signal</keyword>
<feature type="region of interest" description="Disordered" evidence="1">
    <location>
        <begin position="55"/>
        <end position="116"/>
    </location>
</feature>
<keyword evidence="4" id="KW-1185">Reference proteome</keyword>
<feature type="region of interest" description="Disordered" evidence="1">
    <location>
        <begin position="365"/>
        <end position="406"/>
    </location>
</feature>
<feature type="compositionally biased region" description="Low complexity" evidence="1">
    <location>
        <begin position="59"/>
        <end position="68"/>
    </location>
</feature>
<feature type="compositionally biased region" description="Pro residues" evidence="1">
    <location>
        <begin position="512"/>
        <end position="522"/>
    </location>
</feature>
<evidence type="ECO:0000313" key="3">
    <source>
        <dbReference type="EMBL" id="VEU38824.1"/>
    </source>
</evidence>
<feature type="signal peptide" evidence="2">
    <location>
        <begin position="1"/>
        <end position="22"/>
    </location>
</feature>
<accession>A0A448Z9Z2</accession>
<proteinExistence type="predicted"/>
<dbReference type="AlphaFoldDB" id="A0A448Z9Z2"/>
<feature type="compositionally biased region" description="Polar residues" evidence="1">
    <location>
        <begin position="69"/>
        <end position="80"/>
    </location>
</feature>
<feature type="compositionally biased region" description="Acidic residues" evidence="1">
    <location>
        <begin position="473"/>
        <end position="487"/>
    </location>
</feature>
<evidence type="ECO:0000313" key="4">
    <source>
        <dbReference type="Proteomes" id="UP000291116"/>
    </source>
</evidence>
<feature type="compositionally biased region" description="Polar residues" evidence="1">
    <location>
        <begin position="438"/>
        <end position="450"/>
    </location>
</feature>
<gene>
    <name evidence="3" type="ORF">PSNMU_V1.4_AUG-EV-PASAV3_0056560</name>
</gene>
<dbReference type="InterPro" id="IPR057491">
    <property type="entry name" value="DiatomPyrShell"/>
</dbReference>
<dbReference type="EMBL" id="CAACVS010000189">
    <property type="protein sequence ID" value="VEU38824.1"/>
    <property type="molecule type" value="Genomic_DNA"/>
</dbReference>
<dbReference type="OrthoDB" id="35968at2759"/>
<feature type="compositionally biased region" description="Low complexity" evidence="1">
    <location>
        <begin position="386"/>
        <end position="397"/>
    </location>
</feature>
<name>A0A448Z9Z2_9STRA</name>
<dbReference type="Proteomes" id="UP000291116">
    <property type="component" value="Unassembled WGS sequence"/>
</dbReference>
<evidence type="ECO:0000256" key="2">
    <source>
        <dbReference type="SAM" id="SignalP"/>
    </source>
</evidence>
<feature type="region of interest" description="Disordered" evidence="1">
    <location>
        <begin position="436"/>
        <end position="535"/>
    </location>
</feature>
<reference evidence="3 4" key="1">
    <citation type="submission" date="2019-01" db="EMBL/GenBank/DDBJ databases">
        <authorList>
            <person name="Ferrante I. M."/>
        </authorList>
    </citation>
    <scope>NUCLEOTIDE SEQUENCE [LARGE SCALE GENOMIC DNA]</scope>
    <source>
        <strain evidence="3 4">B856</strain>
    </source>
</reference>
<protein>
    <submittedName>
        <fullName evidence="3">Uncharacterized protein</fullName>
    </submittedName>
</protein>
<dbReference type="PRINTS" id="PR01217">
    <property type="entry name" value="PRICHEXTENSN"/>
</dbReference>
<evidence type="ECO:0000256" key="1">
    <source>
        <dbReference type="SAM" id="MobiDB-lite"/>
    </source>
</evidence>
<sequence length="535" mass="57589">MVIDRRGLALFVTTALATTCNAFSFGVAPGATRRQQSSLKAFASDRGENAAQFDHFTVSDDSSSPSVSTGTFGQESTTIPLSPPPMARPAESSNLARAQSAPPPADMEGEPEPAQPQLSVWERQKAAEVQGGSLRTWSFADQHKIDMIQVHMKTDGRPMNANVELWQGPDNVPQKVAIYCEDGSTRPFRCFLATPYTGNSISIRNTGSLEYPLQAILEGGKVGMNDPETKEKMERVQTAKPKICQGGAVITERFEPGVQSAQIFLQSEGRPLQCRIELIQGPNNVKQVMEVYTEEGTTRPFYAIIQTPGYGTGVIRIVNTSTLEFPFSVTVQPWDVGFADDDYDARPTGGSPFFEISGGAEGRGIGNSNLRSVGSPTDSMGGMFGSFGPSSSSTTSPAPSPAKAKVKRNMIAPKEQPPSLEPEPEPSPIFLQNEEFAVSSSKSSLSQDPILTTVVPAPRRKAAPKASPPPPEPELETEVEAQLEVEADPTPIANDPPPSPPRRKGPVQKRYVPPPSPPPPPKKSMVFLDIDPAYK</sequence>
<feature type="chain" id="PRO_5018988410" evidence="2">
    <location>
        <begin position="23"/>
        <end position="535"/>
    </location>
</feature>
<organism evidence="3 4">
    <name type="scientific">Pseudo-nitzschia multistriata</name>
    <dbReference type="NCBI Taxonomy" id="183589"/>
    <lineage>
        <taxon>Eukaryota</taxon>
        <taxon>Sar</taxon>
        <taxon>Stramenopiles</taxon>
        <taxon>Ochrophyta</taxon>
        <taxon>Bacillariophyta</taxon>
        <taxon>Bacillariophyceae</taxon>
        <taxon>Bacillariophycidae</taxon>
        <taxon>Bacillariales</taxon>
        <taxon>Bacillariaceae</taxon>
        <taxon>Pseudo-nitzschia</taxon>
    </lineage>
</organism>
<dbReference type="Pfam" id="PF25192">
    <property type="entry name" value="DiatomPyrShell"/>
    <property type="match status" value="1"/>
</dbReference>